<dbReference type="SUPFAM" id="SSF56300">
    <property type="entry name" value="Metallo-dependent phosphatases"/>
    <property type="match status" value="1"/>
</dbReference>
<dbReference type="GO" id="GO:0008758">
    <property type="term" value="F:UDP-2,3-diacylglucosamine hydrolase activity"/>
    <property type="evidence" value="ECO:0007669"/>
    <property type="project" value="TreeGrafter"/>
</dbReference>
<dbReference type="InterPro" id="IPR006311">
    <property type="entry name" value="TAT_signal"/>
</dbReference>
<dbReference type="GO" id="GO:0046872">
    <property type="term" value="F:metal ion binding"/>
    <property type="evidence" value="ECO:0007669"/>
    <property type="project" value="UniProtKB-KW"/>
</dbReference>
<dbReference type="PANTHER" id="PTHR31302">
    <property type="entry name" value="TRANSMEMBRANE PROTEIN WITH METALLOPHOSPHOESTERASE DOMAIN-RELATED"/>
    <property type="match status" value="1"/>
</dbReference>
<feature type="domain" description="Calcineurin-like phosphoesterase" evidence="3">
    <location>
        <begin position="61"/>
        <end position="219"/>
    </location>
</feature>
<accession>Q7X382</accession>
<dbReference type="PROSITE" id="PS51318">
    <property type="entry name" value="TAT"/>
    <property type="match status" value="1"/>
</dbReference>
<dbReference type="Gene3D" id="3.60.21.10">
    <property type="match status" value="1"/>
</dbReference>
<dbReference type="GO" id="GO:0016020">
    <property type="term" value="C:membrane"/>
    <property type="evidence" value="ECO:0007669"/>
    <property type="project" value="GOC"/>
</dbReference>
<evidence type="ECO:0000313" key="4">
    <source>
        <dbReference type="EMBL" id="AAP58482.1"/>
    </source>
</evidence>
<dbReference type="GO" id="GO:0009245">
    <property type="term" value="P:lipid A biosynthetic process"/>
    <property type="evidence" value="ECO:0007669"/>
    <property type="project" value="TreeGrafter"/>
</dbReference>
<evidence type="ECO:0000256" key="2">
    <source>
        <dbReference type="ARBA" id="ARBA00022801"/>
    </source>
</evidence>
<dbReference type="PANTHER" id="PTHR31302:SF31">
    <property type="entry name" value="PHOSPHODIESTERASE YAEI"/>
    <property type="match status" value="1"/>
</dbReference>
<proteinExistence type="predicted"/>
<dbReference type="CDD" id="cd07385">
    <property type="entry name" value="MPP_YkuE_C"/>
    <property type="match status" value="1"/>
</dbReference>
<evidence type="ECO:0000259" key="3">
    <source>
        <dbReference type="Pfam" id="PF00149"/>
    </source>
</evidence>
<dbReference type="InterPro" id="IPR004843">
    <property type="entry name" value="Calcineurin-like_PHP"/>
</dbReference>
<dbReference type="AlphaFoldDB" id="Q7X382"/>
<dbReference type="EMBL" id="AY281352">
    <property type="protein sequence ID" value="AAP58482.1"/>
    <property type="molecule type" value="Genomic_DNA"/>
</dbReference>
<dbReference type="NCBIfam" id="TIGR01409">
    <property type="entry name" value="TAT_signal_seq"/>
    <property type="match status" value="1"/>
</dbReference>
<keyword evidence="1" id="KW-0479">Metal-binding</keyword>
<dbReference type="InterPro" id="IPR019546">
    <property type="entry name" value="TAT_signal_bac_arc"/>
</dbReference>
<organism evidence="4">
    <name type="scientific">uncultured Acidobacteriota bacterium</name>
    <dbReference type="NCBI Taxonomy" id="171953"/>
    <lineage>
        <taxon>Bacteria</taxon>
        <taxon>Pseudomonadati</taxon>
        <taxon>Acidobacteriota</taxon>
        <taxon>environmental samples</taxon>
    </lineage>
</organism>
<name>Q7X382_9BACT</name>
<sequence>MPPTTKARGVSRRDLLKGAAAAGLGTITGALAHGYLHERHHIELTHQTLNVSGLPAALSGLRIGFLTDFHRSDTVSHEIVDRAVRMIIAEAPDLVILGGDYVTWGDRRFVVPVAEALAPLSAPHGVYAVLGNHDDDRDMPAALVAKGFVVLRDARTRLTIRGETLDIAGIRFWTRRLADIAHVLRGAASNVLLLAHTPMRLAEAATLAVPLVLSGHTHGGQIVLPGIGAVAAREFPVVAGTGRRDSTTIFVSRGVGTVYIPVRLNCPPEVALLTLQPVLSAR</sequence>
<dbReference type="InterPro" id="IPR029052">
    <property type="entry name" value="Metallo-depent_PP-like"/>
</dbReference>
<reference evidence="4" key="1">
    <citation type="journal article" date="2003" name="Mol. Microbiol.">
        <title>Acidobacteria form a coherent but highly diverse group within the bacterial domain: evidence from environmental genomics.</title>
        <authorList>
            <person name="Quaiser A."/>
            <person name="Ochsenreiter T."/>
            <person name="Lanz C."/>
            <person name="Schuster S.C."/>
            <person name="Treusch A.H."/>
            <person name="Eck J."/>
            <person name="Schleper C."/>
        </authorList>
    </citation>
    <scope>NUCLEOTIDE SEQUENCE</scope>
</reference>
<evidence type="ECO:0000256" key="1">
    <source>
        <dbReference type="ARBA" id="ARBA00022723"/>
    </source>
</evidence>
<protein>
    <recommendedName>
        <fullName evidence="3">Calcineurin-like phosphoesterase domain-containing protein</fullName>
    </recommendedName>
</protein>
<dbReference type="Pfam" id="PF00149">
    <property type="entry name" value="Metallophos"/>
    <property type="match status" value="1"/>
</dbReference>
<dbReference type="InterPro" id="IPR051158">
    <property type="entry name" value="Metallophosphoesterase_sf"/>
</dbReference>
<keyword evidence="2" id="KW-0378">Hydrolase</keyword>